<accession>A0A8J2PZJ1</accession>
<protein>
    <submittedName>
        <fullName evidence="3">Uncharacterized protein</fullName>
    </submittedName>
</protein>
<evidence type="ECO:0000256" key="2">
    <source>
        <dbReference type="SAM" id="SignalP"/>
    </source>
</evidence>
<evidence type="ECO:0000313" key="3">
    <source>
        <dbReference type="EMBL" id="CAG7827775.1"/>
    </source>
</evidence>
<sequence>MVPTSMVRVLVIFLTPAVLTAVNINPLYKFLNIFHSSVLQQCSHLDILIGGEVYKLPFQANAPAKALETLPLLKNTIVQILPNVNSSKIKEYLLKHSFGCSIFIFKYQNDIESTLLGIPKKVHLSVHFIFVTIERKKAKSDSRDRLLNLFNWARILKHKFCLVISPFKTEAFIPEKLTSANAVKIYEWDHGSEITYNMLSQVLISKVDFLREPLVAQVCPHCTAKPGTTLPADVTVIMEFATYVNSSIKLQPTFAEINTAQWLDPLEDGRAMIAMPVTLFHADLKFLPTRFVAFHNFKFVSGLPRLANINSLKQLFQPLTIVVWVLIVAFVFALGAAMEFIYWYMALSSKPCNKFRPNSKTNCNNAKENFKEILVHLIESVILLQPIVDQGISTKAANAAKRYSCYELILQDGMVCLAPSFLFGFIGTTFMTDVNTQPLWVESNEGVYTEFVTAGMSRKYPHLLDSYNFVWSGLTSSGIYGVYSKLVRDVGLRKGQKYAQMQNSTESYMGLKKDMRQKQLAALSIRLLLHWRRKWKPEFSVAVGLKNGQESLAGLSLLGVDYILFSMASIPVCLIHGRHFLMIMEQEFFSRRRLSSTERYLLLWQLFYLWVPTKSTTLITIWWIYTFFYLCYEMLVGIMAGLAGMKMTVVMVHLGMELILRMFMLLVVGTYRMEIKLSEMMSN</sequence>
<keyword evidence="4" id="KW-1185">Reference proteome</keyword>
<feature type="transmembrane region" description="Helical" evidence="1">
    <location>
        <begin position="321"/>
        <end position="345"/>
    </location>
</feature>
<dbReference type="EMBL" id="CAJVCH010544819">
    <property type="protein sequence ID" value="CAG7827775.1"/>
    <property type="molecule type" value="Genomic_DNA"/>
</dbReference>
<evidence type="ECO:0000313" key="4">
    <source>
        <dbReference type="Proteomes" id="UP000708208"/>
    </source>
</evidence>
<keyword evidence="1" id="KW-1133">Transmembrane helix</keyword>
<keyword evidence="1" id="KW-0472">Membrane</keyword>
<reference evidence="3" key="1">
    <citation type="submission" date="2021-06" db="EMBL/GenBank/DDBJ databases">
        <authorList>
            <person name="Hodson N. C."/>
            <person name="Mongue J. A."/>
            <person name="Jaron S. K."/>
        </authorList>
    </citation>
    <scope>NUCLEOTIDE SEQUENCE</scope>
</reference>
<dbReference type="Proteomes" id="UP000708208">
    <property type="component" value="Unassembled WGS sequence"/>
</dbReference>
<keyword evidence="2" id="KW-0732">Signal</keyword>
<feature type="chain" id="PRO_5035170785" evidence="2">
    <location>
        <begin position="22"/>
        <end position="683"/>
    </location>
</feature>
<dbReference type="AlphaFoldDB" id="A0A8J2PZJ1"/>
<feature type="transmembrane region" description="Helical" evidence="1">
    <location>
        <begin position="650"/>
        <end position="671"/>
    </location>
</feature>
<organism evidence="3 4">
    <name type="scientific">Allacma fusca</name>
    <dbReference type="NCBI Taxonomy" id="39272"/>
    <lineage>
        <taxon>Eukaryota</taxon>
        <taxon>Metazoa</taxon>
        <taxon>Ecdysozoa</taxon>
        <taxon>Arthropoda</taxon>
        <taxon>Hexapoda</taxon>
        <taxon>Collembola</taxon>
        <taxon>Symphypleona</taxon>
        <taxon>Sminthuridae</taxon>
        <taxon>Allacma</taxon>
    </lineage>
</organism>
<feature type="signal peptide" evidence="2">
    <location>
        <begin position="1"/>
        <end position="21"/>
    </location>
</feature>
<gene>
    <name evidence="3" type="ORF">AFUS01_LOCUS37741</name>
</gene>
<evidence type="ECO:0000256" key="1">
    <source>
        <dbReference type="SAM" id="Phobius"/>
    </source>
</evidence>
<feature type="transmembrane region" description="Helical" evidence="1">
    <location>
        <begin position="562"/>
        <end position="581"/>
    </location>
</feature>
<comment type="caution">
    <text evidence="3">The sequence shown here is derived from an EMBL/GenBank/DDBJ whole genome shotgun (WGS) entry which is preliminary data.</text>
</comment>
<proteinExistence type="predicted"/>
<name>A0A8J2PZJ1_9HEXA</name>
<keyword evidence="1" id="KW-0812">Transmembrane</keyword>